<evidence type="ECO:0000259" key="9">
    <source>
        <dbReference type="Pfam" id="PF01583"/>
    </source>
</evidence>
<dbReference type="GO" id="GO:0019379">
    <property type="term" value="P:sulfate assimilation, phosphoadenylyl sulfate reduction by phosphoadenylyl-sulfate reductase (thioredoxin)"/>
    <property type="evidence" value="ECO:0007669"/>
    <property type="project" value="TreeGrafter"/>
</dbReference>
<dbReference type="NCBIfam" id="TIGR00455">
    <property type="entry name" value="apsK"/>
    <property type="match status" value="1"/>
</dbReference>
<name>A0A2P8DMA5_9ACTN</name>
<dbReference type="PANTHER" id="PTHR42700:SF1">
    <property type="entry name" value="SULFATE ADENYLYLTRANSFERASE"/>
    <property type="match status" value="1"/>
</dbReference>
<dbReference type="Proteomes" id="UP000240542">
    <property type="component" value="Unassembled WGS sequence"/>
</dbReference>
<comment type="function">
    <text evidence="2 8">Catalyzes the synthesis of activated sulfate.</text>
</comment>
<keyword evidence="11" id="KW-0548">Nucleotidyltransferase</keyword>
<dbReference type="InterPro" id="IPR002891">
    <property type="entry name" value="APS"/>
</dbReference>
<dbReference type="EMBL" id="PYGA01000005">
    <property type="protein sequence ID" value="PSK98350.1"/>
    <property type="molecule type" value="Genomic_DNA"/>
</dbReference>
<dbReference type="Gene3D" id="3.40.50.300">
    <property type="entry name" value="P-loop containing nucleotide triphosphate hydrolases"/>
    <property type="match status" value="1"/>
</dbReference>
<organism evidence="11 12">
    <name type="scientific">Murinocardiopsis flavida</name>
    <dbReference type="NCBI Taxonomy" id="645275"/>
    <lineage>
        <taxon>Bacteria</taxon>
        <taxon>Bacillati</taxon>
        <taxon>Actinomycetota</taxon>
        <taxon>Actinomycetes</taxon>
        <taxon>Streptosporangiales</taxon>
        <taxon>Nocardiopsidaceae</taxon>
        <taxon>Murinocardiopsis</taxon>
    </lineage>
</organism>
<feature type="domain" description="APS kinase" evidence="9">
    <location>
        <begin position="318"/>
        <end position="469"/>
    </location>
</feature>
<dbReference type="InterPro" id="IPR025980">
    <property type="entry name" value="ATP-Sase_PUA-like_dom"/>
</dbReference>
<evidence type="ECO:0000256" key="1">
    <source>
        <dbReference type="ARBA" id="ARBA00001823"/>
    </source>
</evidence>
<evidence type="ECO:0000256" key="7">
    <source>
        <dbReference type="ARBA" id="ARBA00022840"/>
    </source>
</evidence>
<feature type="binding site" evidence="8">
    <location>
        <begin position="326"/>
        <end position="333"/>
    </location>
    <ligand>
        <name>ATP</name>
        <dbReference type="ChEBI" id="CHEBI:30616"/>
    </ligand>
</feature>
<evidence type="ECO:0000256" key="6">
    <source>
        <dbReference type="ARBA" id="ARBA00022741"/>
    </source>
</evidence>
<evidence type="ECO:0000256" key="4">
    <source>
        <dbReference type="ARBA" id="ARBA00012121"/>
    </source>
</evidence>
<dbReference type="CDD" id="cd02027">
    <property type="entry name" value="APSK"/>
    <property type="match status" value="1"/>
</dbReference>
<keyword evidence="8" id="KW-0597">Phosphoprotein</keyword>
<dbReference type="EC" id="2.7.1.25" evidence="4 8"/>
<comment type="caution">
    <text evidence="11">The sequence shown here is derived from an EMBL/GenBank/DDBJ whole genome shotgun (WGS) entry which is preliminary data.</text>
</comment>
<evidence type="ECO:0000256" key="8">
    <source>
        <dbReference type="HAMAP-Rule" id="MF_00065"/>
    </source>
</evidence>
<evidence type="ECO:0000313" key="12">
    <source>
        <dbReference type="Proteomes" id="UP000240542"/>
    </source>
</evidence>
<dbReference type="SUPFAM" id="SSF88697">
    <property type="entry name" value="PUA domain-like"/>
    <property type="match status" value="1"/>
</dbReference>
<accession>A0A2P8DMA5</accession>
<dbReference type="InterPro" id="IPR059117">
    <property type="entry name" value="APS_kinase_dom"/>
</dbReference>
<comment type="pathway">
    <text evidence="3 8">Sulfur metabolism; hydrogen sulfide biosynthesis; sulfite from sulfate: step 2/3.</text>
</comment>
<dbReference type="Gene3D" id="3.10.400.10">
    <property type="entry name" value="Sulfate adenylyltransferase"/>
    <property type="match status" value="1"/>
</dbReference>
<gene>
    <name evidence="8" type="primary">cysC</name>
    <name evidence="11" type="ORF">CLV63_10521</name>
</gene>
<feature type="domain" description="ATP-sulfurylase PUA-like" evidence="10">
    <location>
        <begin position="14"/>
        <end position="92"/>
    </location>
</feature>
<dbReference type="Pfam" id="PF01583">
    <property type="entry name" value="APS_kinase"/>
    <property type="match status" value="1"/>
</dbReference>
<evidence type="ECO:0000256" key="5">
    <source>
        <dbReference type="ARBA" id="ARBA00022679"/>
    </source>
</evidence>
<dbReference type="PANTHER" id="PTHR42700">
    <property type="entry name" value="SULFATE ADENYLYLTRANSFERASE"/>
    <property type="match status" value="1"/>
</dbReference>
<reference evidence="11 12" key="1">
    <citation type="submission" date="2018-03" db="EMBL/GenBank/DDBJ databases">
        <title>Genomic Encyclopedia of Archaeal and Bacterial Type Strains, Phase II (KMG-II): from individual species to whole genera.</title>
        <authorList>
            <person name="Goeker M."/>
        </authorList>
    </citation>
    <scope>NUCLEOTIDE SEQUENCE [LARGE SCALE GENOMIC DNA]</scope>
    <source>
        <strain evidence="11 12">DSM 45312</strain>
    </source>
</reference>
<evidence type="ECO:0000256" key="3">
    <source>
        <dbReference type="ARBA" id="ARBA00004806"/>
    </source>
</evidence>
<dbReference type="GO" id="GO:0004781">
    <property type="term" value="F:sulfate adenylyltransferase (ATP) activity"/>
    <property type="evidence" value="ECO:0007669"/>
    <property type="project" value="TreeGrafter"/>
</dbReference>
<evidence type="ECO:0000259" key="10">
    <source>
        <dbReference type="Pfam" id="PF14306"/>
    </source>
</evidence>
<evidence type="ECO:0000313" key="11">
    <source>
        <dbReference type="EMBL" id="PSK98350.1"/>
    </source>
</evidence>
<dbReference type="FunFam" id="3.40.50.300:FF:000802">
    <property type="entry name" value="Sulfate adenylyltransferase"/>
    <property type="match status" value="1"/>
</dbReference>
<keyword evidence="6 8" id="KW-0547">Nucleotide-binding</keyword>
<dbReference type="InterPro" id="IPR015947">
    <property type="entry name" value="PUA-like_sf"/>
</dbReference>
<dbReference type="RefSeq" id="WP_106582454.1">
    <property type="nucleotide sequence ID" value="NZ_PYGA01000005.1"/>
</dbReference>
<comment type="caution">
    <text evidence="8">Lacks conserved residue(s) required for the propagation of feature annotation.</text>
</comment>
<dbReference type="UniPathway" id="UPA00140">
    <property type="reaction ID" value="UER00205"/>
</dbReference>
<keyword evidence="7 8" id="KW-0067">ATP-binding</keyword>
<keyword evidence="12" id="KW-1185">Reference proteome</keyword>
<protein>
    <recommendedName>
        <fullName evidence="4 8">Adenylyl-sulfate kinase</fullName>
        <ecNumber evidence="4 8">2.7.1.25</ecNumber>
    </recommendedName>
    <alternativeName>
        <fullName evidence="8">APS kinase</fullName>
    </alternativeName>
    <alternativeName>
        <fullName evidence="8">ATP adenosine-5'-phosphosulfate 3'-phosphotransferase</fullName>
    </alternativeName>
    <alternativeName>
        <fullName evidence="8">Adenosine-5'-phosphosulfate kinase</fullName>
    </alternativeName>
</protein>
<dbReference type="HAMAP" id="MF_00065">
    <property type="entry name" value="Adenylyl_sulf_kinase"/>
    <property type="match status" value="1"/>
</dbReference>
<dbReference type="NCBIfam" id="NF003013">
    <property type="entry name" value="PRK03846.1"/>
    <property type="match status" value="1"/>
</dbReference>
<dbReference type="GO" id="GO:0005737">
    <property type="term" value="C:cytoplasm"/>
    <property type="evidence" value="ECO:0007669"/>
    <property type="project" value="TreeGrafter"/>
</dbReference>
<dbReference type="GO" id="GO:0005524">
    <property type="term" value="F:ATP binding"/>
    <property type="evidence" value="ECO:0007669"/>
    <property type="project" value="UniProtKB-UniRule"/>
</dbReference>
<dbReference type="InterPro" id="IPR050512">
    <property type="entry name" value="Sulf_AdTrans/APS_kinase"/>
</dbReference>
<sequence>MSGHPPALTPGPEAMAFLELIRSGALPIQGFMTAAEAASVRERGVLPDGTPWPVPVVLPVPESAAGAASLLLTDPEGAPLAVLDATGGWRAEGRDHLAGTLRPQAAPRYGALRRLRSAPAEIRTRRAEAGTAGGPLLAVLTGRPLHHRALAQIRAAVRAAGAAELLVLVDTPADSEGAAPAVAAALAALPVPAHLVVLTLPGGTAGAPVPADRRDALAAHVAAAYGADRLLVAAGPGEERPPVGGAPIPVLRQPVWALDTGTGAWAPAAEIEPARRRAEPDDAATAAMLDRGEPLPEWFSPREVAAELARARPPRSRRGLTLFFTGLSGSGKSTVARGVAEQVGAAGRTVTLLDGDVVRRLLSAGLTFSRADRDLNIRRIGYVAAEVARHGGVAVCAPIAPYAATRAEVRAMAEATGDFFLVHVATPLEVCEERDRKGLYAKARAGEIPEFTGISDPYEAPEDADLVIDTTGVAESDSVAAVVAALRADGRLPAAPRRDT</sequence>
<dbReference type="GO" id="GO:0010134">
    <property type="term" value="P:sulfate assimilation via adenylyl sulfate reduction"/>
    <property type="evidence" value="ECO:0007669"/>
    <property type="project" value="TreeGrafter"/>
</dbReference>
<dbReference type="Pfam" id="PF14306">
    <property type="entry name" value="PUA_2"/>
    <property type="match status" value="1"/>
</dbReference>
<comment type="catalytic activity">
    <reaction evidence="1 8">
        <text>adenosine 5'-phosphosulfate + ATP = 3'-phosphoadenylyl sulfate + ADP + H(+)</text>
        <dbReference type="Rhea" id="RHEA:24152"/>
        <dbReference type="ChEBI" id="CHEBI:15378"/>
        <dbReference type="ChEBI" id="CHEBI:30616"/>
        <dbReference type="ChEBI" id="CHEBI:58243"/>
        <dbReference type="ChEBI" id="CHEBI:58339"/>
        <dbReference type="ChEBI" id="CHEBI:456216"/>
        <dbReference type="EC" id="2.7.1.25"/>
    </reaction>
</comment>
<comment type="similarity">
    <text evidence="8">Belongs to the APS kinase family.</text>
</comment>
<dbReference type="OrthoDB" id="9804504at2"/>
<keyword evidence="8" id="KW-0418">Kinase</keyword>
<dbReference type="SUPFAM" id="SSF52540">
    <property type="entry name" value="P-loop containing nucleoside triphosphate hydrolases"/>
    <property type="match status" value="1"/>
</dbReference>
<dbReference type="GO" id="GO:0070814">
    <property type="term" value="P:hydrogen sulfide biosynthetic process"/>
    <property type="evidence" value="ECO:0007669"/>
    <property type="project" value="UniProtKB-UniRule"/>
</dbReference>
<dbReference type="InterPro" id="IPR027417">
    <property type="entry name" value="P-loop_NTPase"/>
</dbReference>
<keyword evidence="5 8" id="KW-0808">Transferase</keyword>
<dbReference type="AlphaFoldDB" id="A0A2P8DMA5"/>
<dbReference type="GO" id="GO:0004020">
    <property type="term" value="F:adenylylsulfate kinase activity"/>
    <property type="evidence" value="ECO:0007669"/>
    <property type="project" value="UniProtKB-UniRule"/>
</dbReference>
<proteinExistence type="inferred from homology"/>
<evidence type="ECO:0000256" key="2">
    <source>
        <dbReference type="ARBA" id="ARBA00002632"/>
    </source>
</evidence>